<evidence type="ECO:0000256" key="11">
    <source>
        <dbReference type="ARBA" id="ARBA00026192"/>
    </source>
</evidence>
<dbReference type="SMART" id="SM00116">
    <property type="entry name" value="CBS"/>
    <property type="match status" value="2"/>
</dbReference>
<evidence type="ECO:0000256" key="4">
    <source>
        <dbReference type="ARBA" id="ARBA00012041"/>
    </source>
</evidence>
<dbReference type="GO" id="GO:0004124">
    <property type="term" value="F:cysteine synthase activity"/>
    <property type="evidence" value="ECO:0007669"/>
    <property type="project" value="InterPro"/>
</dbReference>
<dbReference type="InterPro" id="IPR000644">
    <property type="entry name" value="CBS_dom"/>
</dbReference>
<evidence type="ECO:0000256" key="10">
    <source>
        <dbReference type="ARBA" id="ARBA00023239"/>
    </source>
</evidence>
<dbReference type="GO" id="GO:0004122">
    <property type="term" value="F:cystathionine beta-synthase activity"/>
    <property type="evidence" value="ECO:0007669"/>
    <property type="project" value="UniProtKB-UniRule"/>
</dbReference>
<evidence type="ECO:0000259" key="17">
    <source>
        <dbReference type="PROSITE" id="PS51371"/>
    </source>
</evidence>
<dbReference type="InterPro" id="IPR036052">
    <property type="entry name" value="TrpB-like_PALP_sf"/>
</dbReference>
<dbReference type="Proteomes" id="UP000034050">
    <property type="component" value="Unassembled WGS sequence"/>
</dbReference>
<dbReference type="InterPro" id="IPR005856">
    <property type="entry name" value="Cys_synth"/>
</dbReference>
<evidence type="ECO:0000256" key="12">
    <source>
        <dbReference type="ARBA" id="ARBA00047490"/>
    </source>
</evidence>
<evidence type="ECO:0000256" key="8">
    <source>
        <dbReference type="ARBA" id="ARBA00023122"/>
    </source>
</evidence>
<dbReference type="Gene3D" id="3.10.580.10">
    <property type="entry name" value="CBS-domain"/>
    <property type="match status" value="1"/>
</dbReference>
<comment type="pathway">
    <text evidence="2">Amino-acid biosynthesis; L-cysteine biosynthesis; L-cysteine from L-homocysteine and L-serine: step 1/2.</text>
</comment>
<reference evidence="18 19" key="1">
    <citation type="journal article" date="2015" name="Nature">
        <title>rRNA introns, odd ribosomes, and small enigmatic genomes across a large radiation of phyla.</title>
        <authorList>
            <person name="Brown C.T."/>
            <person name="Hug L.A."/>
            <person name="Thomas B.C."/>
            <person name="Sharon I."/>
            <person name="Castelle C.J."/>
            <person name="Singh A."/>
            <person name="Wilkins M.J."/>
            <person name="Williams K.H."/>
            <person name="Banfield J.F."/>
        </authorList>
    </citation>
    <scope>NUCLEOTIDE SEQUENCE [LARGE SCALE GENOMIC DNA]</scope>
</reference>
<dbReference type="FunFam" id="3.40.50.1100:FF:000118">
    <property type="entry name" value="Related to CYS4-cystathionine beta-synthase"/>
    <property type="match status" value="1"/>
</dbReference>
<dbReference type="Pfam" id="PF00291">
    <property type="entry name" value="PALP"/>
    <property type="match status" value="1"/>
</dbReference>
<dbReference type="GO" id="GO:0019343">
    <property type="term" value="P:cysteine biosynthetic process via cystathionine"/>
    <property type="evidence" value="ECO:0007669"/>
    <property type="project" value="InterPro"/>
</dbReference>
<accession>A0A0G1FIE2</accession>
<feature type="modified residue" description="N6-(pyridoxal phosphate)lysine" evidence="15">
    <location>
        <position position="43"/>
    </location>
</feature>
<feature type="binding site" evidence="14">
    <location>
        <begin position="180"/>
        <end position="184"/>
    </location>
    <ligand>
        <name>pyridoxal 5'-phosphate</name>
        <dbReference type="ChEBI" id="CHEBI:597326"/>
    </ligand>
</feature>
<organism evidence="18 19">
    <name type="scientific">Candidatus Gottesmanbacteria bacterium GW2011_GWB1_43_11</name>
    <dbReference type="NCBI Taxonomy" id="1618446"/>
    <lineage>
        <taxon>Bacteria</taxon>
        <taxon>Candidatus Gottesmaniibacteriota</taxon>
    </lineage>
</organism>
<evidence type="ECO:0000256" key="1">
    <source>
        <dbReference type="ARBA" id="ARBA00001933"/>
    </source>
</evidence>
<evidence type="ECO:0000256" key="2">
    <source>
        <dbReference type="ARBA" id="ARBA00005003"/>
    </source>
</evidence>
<keyword evidence="5" id="KW-0028">Amino-acid biosynthesis</keyword>
<dbReference type="AlphaFoldDB" id="A0A0G1FIE2"/>
<name>A0A0G1FIE2_9BACT</name>
<keyword evidence="6" id="KW-0808">Transferase</keyword>
<comment type="similarity">
    <text evidence="3">Belongs to the cysteine synthase/cystathionine beta-synthase family.</text>
</comment>
<feature type="domain" description="CBS" evidence="17">
    <location>
        <begin position="339"/>
        <end position="396"/>
    </location>
</feature>
<dbReference type="Pfam" id="PF00571">
    <property type="entry name" value="CBS"/>
    <property type="match status" value="2"/>
</dbReference>
<evidence type="ECO:0000256" key="6">
    <source>
        <dbReference type="ARBA" id="ARBA00022679"/>
    </source>
</evidence>
<protein>
    <recommendedName>
        <fullName evidence="11 13">Cystathionine beta-synthase</fullName>
        <ecNumber evidence="4 13">4.2.1.22</ecNumber>
    </recommendedName>
</protein>
<dbReference type="Gene3D" id="3.40.50.1100">
    <property type="match status" value="2"/>
</dbReference>
<dbReference type="STRING" id="1618446.UV61_C0008G0051"/>
<evidence type="ECO:0000256" key="14">
    <source>
        <dbReference type="PIRSR" id="PIRSR605856-50"/>
    </source>
</evidence>
<evidence type="ECO:0000256" key="16">
    <source>
        <dbReference type="PROSITE-ProRule" id="PRU00703"/>
    </source>
</evidence>
<dbReference type="PROSITE" id="PS51371">
    <property type="entry name" value="CBS"/>
    <property type="match status" value="1"/>
</dbReference>
<keyword evidence="7 14" id="KW-0663">Pyridoxal phosphate</keyword>
<comment type="caution">
    <text evidence="18">The sequence shown here is derived from an EMBL/GenBank/DDBJ whole genome shotgun (WGS) entry which is preliminary data.</text>
</comment>
<dbReference type="InterPro" id="IPR050214">
    <property type="entry name" value="Cys_Synth/Cystath_Beta-Synth"/>
</dbReference>
<dbReference type="CDD" id="cd01561">
    <property type="entry name" value="CBS_like"/>
    <property type="match status" value="1"/>
</dbReference>
<feature type="binding site" evidence="14">
    <location>
        <position position="73"/>
    </location>
    <ligand>
        <name>pyridoxal 5'-phosphate</name>
        <dbReference type="ChEBI" id="CHEBI:597326"/>
    </ligand>
</feature>
<dbReference type="EC" id="4.2.1.22" evidence="4 13"/>
<keyword evidence="8 16" id="KW-0129">CBS domain</keyword>
<dbReference type="PROSITE" id="PS00901">
    <property type="entry name" value="CYS_SYNTHASE"/>
    <property type="match status" value="1"/>
</dbReference>
<evidence type="ECO:0000256" key="3">
    <source>
        <dbReference type="ARBA" id="ARBA00007103"/>
    </source>
</evidence>
<dbReference type="GO" id="GO:0006535">
    <property type="term" value="P:cysteine biosynthetic process from serine"/>
    <property type="evidence" value="ECO:0007669"/>
    <property type="project" value="InterPro"/>
</dbReference>
<evidence type="ECO:0000256" key="13">
    <source>
        <dbReference type="NCBIfam" id="TIGR01137"/>
    </source>
</evidence>
<dbReference type="InterPro" id="IPR005857">
    <property type="entry name" value="Cysta_beta_synth"/>
</dbReference>
<dbReference type="SUPFAM" id="SSF54631">
    <property type="entry name" value="CBS-domain pair"/>
    <property type="match status" value="1"/>
</dbReference>
<dbReference type="PANTHER" id="PTHR10314">
    <property type="entry name" value="CYSTATHIONINE BETA-SYNTHASE"/>
    <property type="match status" value="1"/>
</dbReference>
<dbReference type="GO" id="GO:0005737">
    <property type="term" value="C:cytoplasm"/>
    <property type="evidence" value="ECO:0007669"/>
    <property type="project" value="InterPro"/>
</dbReference>
<evidence type="ECO:0000256" key="15">
    <source>
        <dbReference type="PIRSR" id="PIRSR605856-51"/>
    </source>
</evidence>
<dbReference type="NCBIfam" id="TIGR01137">
    <property type="entry name" value="cysta_beta"/>
    <property type="match status" value="1"/>
</dbReference>
<sequence length="452" mass="49908">MYYNSILELIGNTPLVKINELNPNPRVTLLAKLEYLNPGGSVKDRIGTTMIDRAQKKGWLKKGGTIVEPTSGNTGTGLAMVAAIRGYKSIFVMPDKMSDEKRNLLRAYGAKVVITPTAVMAEDERSYYKVSDRLAREIRGAYKPDQYHNPANPEAHYQTTGPEIWKQTEGKITHFVCGMGTGGTITGVGKYLKEKNPKIKIIGVDPVGSVFTEYHKSKKFPKIMKTYKVEGVGEDFIPSTIDFKYIDDVIQVEDRDCFAPARELARREGILVGGSAGMALYAAQKVCSKLKTGLVVVLFPDSGKSYLSKMYNDEWMRSSGFLPKGDGASNIGQVLRSKKSPALVIVTSKDTVKHAISLMSKHDISQIPVVDKQKLTGKITERDLLTGLYNKSIGPTNHIAALVDPNITAVAENESIEYVSLLLTKHDFVVVVDPKHKPMGVITRIDLIEYYT</sequence>
<keyword evidence="10" id="KW-0456">Lyase</keyword>
<dbReference type="UniPathway" id="UPA00136">
    <property type="reaction ID" value="UER00201"/>
</dbReference>
<evidence type="ECO:0000256" key="5">
    <source>
        <dbReference type="ARBA" id="ARBA00022605"/>
    </source>
</evidence>
<evidence type="ECO:0000256" key="7">
    <source>
        <dbReference type="ARBA" id="ARBA00022898"/>
    </source>
</evidence>
<comment type="cofactor">
    <cofactor evidence="1 14">
        <name>pyridoxal 5'-phosphate</name>
        <dbReference type="ChEBI" id="CHEBI:597326"/>
    </cofactor>
</comment>
<proteinExistence type="inferred from homology"/>
<dbReference type="PATRIC" id="fig|1618446.3.peg.917"/>
<dbReference type="EMBL" id="LCFD01000008">
    <property type="protein sequence ID" value="KKS86598.1"/>
    <property type="molecule type" value="Genomic_DNA"/>
</dbReference>
<gene>
    <name evidence="18" type="ORF">UV61_C0008G0051</name>
</gene>
<dbReference type="InterPro" id="IPR046342">
    <property type="entry name" value="CBS_dom_sf"/>
</dbReference>
<dbReference type="FunFam" id="3.40.50.1100:FF:000003">
    <property type="entry name" value="Cystathionine beta-synthase"/>
    <property type="match status" value="1"/>
</dbReference>
<dbReference type="InterPro" id="IPR001926">
    <property type="entry name" value="TrpB-like_PALP"/>
</dbReference>
<dbReference type="NCBIfam" id="TIGR01136">
    <property type="entry name" value="cysKM"/>
    <property type="match status" value="1"/>
</dbReference>
<dbReference type="InterPro" id="IPR001216">
    <property type="entry name" value="P-phosphate_BS"/>
</dbReference>
<feature type="binding site" evidence="14">
    <location>
        <position position="275"/>
    </location>
    <ligand>
        <name>pyridoxal 5'-phosphate</name>
        <dbReference type="ChEBI" id="CHEBI:597326"/>
    </ligand>
</feature>
<keyword evidence="9" id="KW-0198">Cysteine biosynthesis</keyword>
<evidence type="ECO:0000313" key="18">
    <source>
        <dbReference type="EMBL" id="KKS86598.1"/>
    </source>
</evidence>
<dbReference type="SUPFAM" id="SSF53686">
    <property type="entry name" value="Tryptophan synthase beta subunit-like PLP-dependent enzymes"/>
    <property type="match status" value="1"/>
</dbReference>
<evidence type="ECO:0000313" key="19">
    <source>
        <dbReference type="Proteomes" id="UP000034050"/>
    </source>
</evidence>
<evidence type="ECO:0000256" key="9">
    <source>
        <dbReference type="ARBA" id="ARBA00023192"/>
    </source>
</evidence>
<comment type="catalytic activity">
    <reaction evidence="12">
        <text>L-homocysteine + L-serine = L,L-cystathionine + H2O</text>
        <dbReference type="Rhea" id="RHEA:10112"/>
        <dbReference type="ChEBI" id="CHEBI:15377"/>
        <dbReference type="ChEBI" id="CHEBI:33384"/>
        <dbReference type="ChEBI" id="CHEBI:58161"/>
        <dbReference type="ChEBI" id="CHEBI:58199"/>
        <dbReference type="EC" id="4.2.1.22"/>
    </reaction>
</comment>